<reference evidence="7 8" key="1">
    <citation type="journal article" date="2022" name="bioRxiv">
        <title>Genomics of Preaxostyla Flagellates Illuminates Evolutionary Transitions and the Path Towards Mitochondrial Loss.</title>
        <authorList>
            <person name="Novak L.V.F."/>
            <person name="Treitli S.C."/>
            <person name="Pyrih J."/>
            <person name="Halakuc P."/>
            <person name="Pipaliya S.V."/>
            <person name="Vacek V."/>
            <person name="Brzon O."/>
            <person name="Soukal P."/>
            <person name="Eme L."/>
            <person name="Dacks J.B."/>
            <person name="Karnkowska A."/>
            <person name="Elias M."/>
            <person name="Hampl V."/>
        </authorList>
    </citation>
    <scope>NUCLEOTIDE SEQUENCE [LARGE SCALE GENOMIC DNA]</scope>
    <source>
        <strain evidence="7">NAU3</strain>
        <tissue evidence="7">Gut</tissue>
    </source>
</reference>
<proteinExistence type="inferred from homology"/>
<feature type="transmembrane region" description="Helical" evidence="6">
    <location>
        <begin position="86"/>
        <end position="107"/>
    </location>
</feature>
<dbReference type="Proteomes" id="UP001281761">
    <property type="component" value="Unassembled WGS sequence"/>
</dbReference>
<keyword evidence="8" id="KW-1185">Reference proteome</keyword>
<keyword evidence="4 6" id="KW-1133">Transmembrane helix</keyword>
<protein>
    <submittedName>
        <fullName evidence="7">Serine incorporator (Serinc)</fullName>
    </submittedName>
</protein>
<dbReference type="InterPro" id="IPR005016">
    <property type="entry name" value="TDE1/TMS"/>
</dbReference>
<evidence type="ECO:0000256" key="1">
    <source>
        <dbReference type="ARBA" id="ARBA00004141"/>
    </source>
</evidence>
<accession>A0ABQ9YGH7</accession>
<feature type="transmembrane region" description="Helical" evidence="6">
    <location>
        <begin position="212"/>
        <end position="232"/>
    </location>
</feature>
<evidence type="ECO:0000313" key="7">
    <source>
        <dbReference type="EMBL" id="KAK2962813.1"/>
    </source>
</evidence>
<evidence type="ECO:0000256" key="6">
    <source>
        <dbReference type="SAM" id="Phobius"/>
    </source>
</evidence>
<feature type="transmembrane region" description="Helical" evidence="6">
    <location>
        <begin position="119"/>
        <end position="138"/>
    </location>
</feature>
<feature type="transmembrane region" description="Helical" evidence="6">
    <location>
        <begin position="279"/>
        <end position="298"/>
    </location>
</feature>
<name>A0ABQ9YGH7_9EUKA</name>
<dbReference type="PANTHER" id="PTHR10383:SF9">
    <property type="entry name" value="SERINE INCORPORATOR, ISOFORM F"/>
    <property type="match status" value="1"/>
</dbReference>
<evidence type="ECO:0000256" key="5">
    <source>
        <dbReference type="ARBA" id="ARBA00023136"/>
    </source>
</evidence>
<feature type="transmembrane region" description="Helical" evidence="6">
    <location>
        <begin position="144"/>
        <end position="170"/>
    </location>
</feature>
<keyword evidence="3 6" id="KW-0812">Transmembrane</keyword>
<comment type="subcellular location">
    <subcellularLocation>
        <location evidence="1">Membrane</location>
        <topology evidence="1">Multi-pass membrane protein</topology>
    </subcellularLocation>
</comment>
<dbReference type="PANTHER" id="PTHR10383">
    <property type="entry name" value="SERINE INCORPORATOR"/>
    <property type="match status" value="1"/>
</dbReference>
<keyword evidence="5 6" id="KW-0472">Membrane</keyword>
<evidence type="ECO:0000256" key="2">
    <source>
        <dbReference type="ARBA" id="ARBA00006665"/>
    </source>
</evidence>
<dbReference type="Pfam" id="PF03348">
    <property type="entry name" value="Serinc"/>
    <property type="match status" value="1"/>
</dbReference>
<feature type="transmembrane region" description="Helical" evidence="6">
    <location>
        <begin position="239"/>
        <end position="259"/>
    </location>
</feature>
<evidence type="ECO:0000256" key="4">
    <source>
        <dbReference type="ARBA" id="ARBA00022989"/>
    </source>
</evidence>
<evidence type="ECO:0000256" key="3">
    <source>
        <dbReference type="ARBA" id="ARBA00022692"/>
    </source>
</evidence>
<gene>
    <name evidence="7" type="ORF">BLNAU_2248</name>
</gene>
<feature type="transmembrane region" description="Helical" evidence="6">
    <location>
        <begin position="30"/>
        <end position="50"/>
    </location>
</feature>
<organism evidence="7 8">
    <name type="scientific">Blattamonas nauphoetae</name>
    <dbReference type="NCBI Taxonomy" id="2049346"/>
    <lineage>
        <taxon>Eukaryota</taxon>
        <taxon>Metamonada</taxon>
        <taxon>Preaxostyla</taxon>
        <taxon>Oxymonadida</taxon>
        <taxon>Blattamonas</taxon>
    </lineage>
</organism>
<comment type="similarity">
    <text evidence="2">Belongs to the TDE1 family.</text>
</comment>
<feature type="transmembrane region" description="Helical" evidence="6">
    <location>
        <begin position="346"/>
        <end position="365"/>
    </location>
</feature>
<comment type="caution">
    <text evidence="7">The sequence shown here is derived from an EMBL/GenBank/DDBJ whole genome shotgun (WGS) entry which is preliminary data.</text>
</comment>
<feature type="transmembrane region" description="Helical" evidence="6">
    <location>
        <begin position="182"/>
        <end position="206"/>
    </location>
</feature>
<dbReference type="EMBL" id="JARBJD010000009">
    <property type="protein sequence ID" value="KAK2962813.1"/>
    <property type="molecule type" value="Genomic_DNA"/>
</dbReference>
<feature type="transmembrane region" description="Helical" evidence="6">
    <location>
        <begin position="385"/>
        <end position="406"/>
    </location>
</feature>
<sequence>MCLFGCIGSCLGKACTACCCKKGGGKSTSFHARIGSSIVLILITVLALLAETYGYKWFKNWPYKTDVGSCSGSLELCSARLLTVKIGIVGFTFFTVLLLFSLLNCCVKYRGLDQIQNGYWCWKIMALILLVIAAYFIPPKAAVVFFYIFLVVGAFFIVFQSFLIITSLLSWNAKFVDHDWEVGLWILFGVACAVAVVLIVFTWILFHGCGLAIALNIVTLVVGIGIVVFSFFSHYASVFTSASVACYCLFLNIASLASSPNANCCSAGLGTGSRTALNWVVKIVSFVITFLLMIWMSFSRNQKITNGEEEEIPRCFCPCSDSGDIDEEDDASDSEPSQFSYWKLNVLFLSACANIVCVATGWSLADGVGDAGIGTTALWVKTASNWLSYLLYIWVLINPYVGPIICPDRDWGED</sequence>
<evidence type="ECO:0000313" key="8">
    <source>
        <dbReference type="Proteomes" id="UP001281761"/>
    </source>
</evidence>